<feature type="region of interest" description="Disordered" evidence="3">
    <location>
        <begin position="1"/>
        <end position="111"/>
    </location>
</feature>
<dbReference type="STRING" id="5875.Q4MZK1"/>
<dbReference type="InterPro" id="IPR000504">
    <property type="entry name" value="RRM_dom"/>
</dbReference>
<protein>
    <submittedName>
        <fullName evidence="5">Nucleic acid binding factor, putative</fullName>
    </submittedName>
</protein>
<accession>Q4MZK1</accession>
<dbReference type="InterPro" id="IPR052462">
    <property type="entry name" value="SLIRP/GR-RBP-like"/>
</dbReference>
<feature type="compositionally biased region" description="Polar residues" evidence="3">
    <location>
        <begin position="270"/>
        <end position="279"/>
    </location>
</feature>
<feature type="region of interest" description="Disordered" evidence="3">
    <location>
        <begin position="265"/>
        <end position="333"/>
    </location>
</feature>
<comment type="caution">
    <text evidence="5">The sequence shown here is derived from an EMBL/GenBank/DDBJ whole genome shotgun (WGS) entry which is preliminary data.</text>
</comment>
<feature type="domain" description="RRM" evidence="4">
    <location>
        <begin position="338"/>
        <end position="421"/>
    </location>
</feature>
<dbReference type="Proteomes" id="UP000001949">
    <property type="component" value="Unassembled WGS sequence"/>
</dbReference>
<keyword evidence="6" id="KW-1185">Reference proteome</keyword>
<dbReference type="FunCoup" id="Q4MZK1">
    <property type="interactions" value="30"/>
</dbReference>
<dbReference type="AlphaFoldDB" id="Q4MZK1"/>
<dbReference type="InParanoid" id="Q4MZK1"/>
<feature type="domain" description="RRM" evidence="4">
    <location>
        <begin position="118"/>
        <end position="196"/>
    </location>
</feature>
<dbReference type="GO" id="GO:0003723">
    <property type="term" value="F:RNA binding"/>
    <property type="evidence" value="ECO:0007669"/>
    <property type="project" value="UniProtKB-UniRule"/>
</dbReference>
<feature type="compositionally biased region" description="Basic residues" evidence="3">
    <location>
        <begin position="35"/>
        <end position="46"/>
    </location>
</feature>
<dbReference type="KEGG" id="tpv:TP03_0515"/>
<feature type="compositionally biased region" description="Basic and acidic residues" evidence="3">
    <location>
        <begin position="8"/>
        <end position="20"/>
    </location>
</feature>
<evidence type="ECO:0000259" key="4">
    <source>
        <dbReference type="PROSITE" id="PS50102"/>
    </source>
</evidence>
<dbReference type="EMBL" id="AAGK01000005">
    <property type="protein sequence ID" value="EAN31260.1"/>
    <property type="molecule type" value="Genomic_DNA"/>
</dbReference>
<organism evidence="5 6">
    <name type="scientific">Theileria parva</name>
    <name type="common">East coast fever infection agent</name>
    <dbReference type="NCBI Taxonomy" id="5875"/>
    <lineage>
        <taxon>Eukaryota</taxon>
        <taxon>Sar</taxon>
        <taxon>Alveolata</taxon>
        <taxon>Apicomplexa</taxon>
        <taxon>Aconoidasida</taxon>
        <taxon>Piroplasmida</taxon>
        <taxon>Theileriidae</taxon>
        <taxon>Theileria</taxon>
    </lineage>
</organism>
<dbReference type="PROSITE" id="PS50102">
    <property type="entry name" value="RRM"/>
    <property type="match status" value="2"/>
</dbReference>
<evidence type="ECO:0000313" key="6">
    <source>
        <dbReference type="Proteomes" id="UP000001949"/>
    </source>
</evidence>
<dbReference type="InterPro" id="IPR035979">
    <property type="entry name" value="RBD_domain_sf"/>
</dbReference>
<dbReference type="GeneID" id="3499931"/>
<proteinExistence type="predicted"/>
<name>Q4MZK1_THEPA</name>
<dbReference type="SMART" id="SM00360">
    <property type="entry name" value="RRM"/>
    <property type="match status" value="2"/>
</dbReference>
<evidence type="ECO:0000256" key="2">
    <source>
        <dbReference type="PROSITE-ProRule" id="PRU00176"/>
    </source>
</evidence>
<feature type="compositionally biased region" description="Polar residues" evidence="3">
    <location>
        <begin position="300"/>
        <end position="310"/>
    </location>
</feature>
<feature type="compositionally biased region" description="Polar residues" evidence="3">
    <location>
        <begin position="319"/>
        <end position="330"/>
    </location>
</feature>
<dbReference type="Pfam" id="PF00076">
    <property type="entry name" value="RRM_1"/>
    <property type="match status" value="2"/>
</dbReference>
<evidence type="ECO:0000313" key="5">
    <source>
        <dbReference type="EMBL" id="EAN31260.1"/>
    </source>
</evidence>
<dbReference type="VEuPathDB" id="PiroplasmaDB:TpMuguga_03g00515"/>
<dbReference type="eggNOG" id="KOG0118">
    <property type="taxonomic scope" value="Eukaryota"/>
</dbReference>
<dbReference type="OMA" id="VYDAYCP"/>
<dbReference type="Gene3D" id="3.30.70.330">
    <property type="match status" value="2"/>
</dbReference>
<feature type="compositionally biased region" description="Acidic residues" evidence="3">
    <location>
        <begin position="80"/>
        <end position="93"/>
    </location>
</feature>
<dbReference type="InterPro" id="IPR012677">
    <property type="entry name" value="Nucleotide-bd_a/b_plait_sf"/>
</dbReference>
<reference evidence="5 6" key="1">
    <citation type="journal article" date="2005" name="Science">
        <title>Genome sequence of Theileria parva, a bovine pathogen that transforms lymphocytes.</title>
        <authorList>
            <person name="Gardner M.J."/>
            <person name="Bishop R."/>
            <person name="Shah T."/>
            <person name="de Villiers E.P."/>
            <person name="Carlton J.M."/>
            <person name="Hall N."/>
            <person name="Ren Q."/>
            <person name="Paulsen I.T."/>
            <person name="Pain A."/>
            <person name="Berriman M."/>
            <person name="Wilson R.J.M."/>
            <person name="Sato S."/>
            <person name="Ralph S.A."/>
            <person name="Mann D.J."/>
            <person name="Xiong Z."/>
            <person name="Shallom S.J."/>
            <person name="Weidman J."/>
            <person name="Jiang L."/>
            <person name="Lynn J."/>
            <person name="Weaver B."/>
            <person name="Shoaibi A."/>
            <person name="Domingo A.R."/>
            <person name="Wasawo D."/>
            <person name="Crabtree J."/>
            <person name="Wortman J.R."/>
            <person name="Haas B."/>
            <person name="Angiuoli S.V."/>
            <person name="Creasy T.H."/>
            <person name="Lu C."/>
            <person name="Suh B."/>
            <person name="Silva J.C."/>
            <person name="Utterback T.R."/>
            <person name="Feldblyum T.V."/>
            <person name="Pertea M."/>
            <person name="Allen J."/>
            <person name="Nierman W.C."/>
            <person name="Taracha E.L.N."/>
            <person name="Salzberg S.L."/>
            <person name="White O.R."/>
            <person name="Fitzhugh H.A."/>
            <person name="Morzaria S."/>
            <person name="Venter J.C."/>
            <person name="Fraser C.M."/>
            <person name="Nene V."/>
        </authorList>
    </citation>
    <scope>NUCLEOTIDE SEQUENCE [LARGE SCALE GENOMIC DNA]</scope>
    <source>
        <strain evidence="5 6">Muguga</strain>
    </source>
</reference>
<evidence type="ECO:0000256" key="3">
    <source>
        <dbReference type="SAM" id="MobiDB-lite"/>
    </source>
</evidence>
<dbReference type="SUPFAM" id="SSF54928">
    <property type="entry name" value="RNA-binding domain, RBD"/>
    <property type="match status" value="2"/>
</dbReference>
<dbReference type="PANTHER" id="PTHR48027">
    <property type="entry name" value="HETEROGENEOUS NUCLEAR RIBONUCLEOPROTEIN 87F-RELATED"/>
    <property type="match status" value="1"/>
</dbReference>
<sequence>MAPRKTTKPAEVKKAVEPKTKKTTKTTKPAAKPKTTVKTKKVTSKKKPTEDENSVTSDQEQSSEQEYSNHDASDGYVDYQENEVNELTEEVPLEETNQDHSDGEDHKSSLDDEKINANRIFITRIAFEATKDDLEDYFKKFGTVYDAYCPRQNNYSGLNKGFGFISFENEDSIRKVFESGPHVIMGREVIVDRATGTKYHSSDYKRLEYSSQSGPKRHYPPPHRRFRDYYPDSYRYKRHYDSYPDYPSKYPRRERHYERDSYYQSVPPYRQSSNSSTFDPNKPVSFVFSGSRNESRNEPYSRTFSDTPRTYSDAPKTYSDGSRTYSNGSRNGRDRSIPKLFVGRIAFETSVHSLRTYFSQFGEVIDVYIPKDPHTQKGKGFGFITFANKNSIHSALDPSLKHVVDGREIIVDYADVHSRRI</sequence>
<gene>
    <name evidence="5" type="ordered locus">TP03_0515</name>
</gene>
<feature type="compositionally biased region" description="Low complexity" evidence="3">
    <location>
        <begin position="57"/>
        <end position="66"/>
    </location>
</feature>
<evidence type="ECO:0000256" key="1">
    <source>
        <dbReference type="ARBA" id="ARBA00022884"/>
    </source>
</evidence>
<feature type="compositionally biased region" description="Basic residues" evidence="3">
    <location>
        <begin position="215"/>
        <end position="226"/>
    </location>
</feature>
<feature type="compositionally biased region" description="Basic and acidic residues" evidence="3">
    <location>
        <begin position="97"/>
        <end position="111"/>
    </location>
</feature>
<feature type="region of interest" description="Disordered" evidence="3">
    <location>
        <begin position="203"/>
        <end position="228"/>
    </location>
</feature>
<keyword evidence="1 2" id="KW-0694">RNA-binding</keyword>